<evidence type="ECO:0000259" key="7">
    <source>
        <dbReference type="Pfam" id="PF14873"/>
    </source>
</evidence>
<evidence type="ECO:0000256" key="4">
    <source>
        <dbReference type="ARBA" id="ARBA00022737"/>
    </source>
</evidence>
<feature type="domain" description="Sialidase" evidence="6">
    <location>
        <begin position="206"/>
        <end position="482"/>
    </location>
</feature>
<dbReference type="Gene3D" id="2.60.40.1290">
    <property type="match status" value="1"/>
</dbReference>
<evidence type="ECO:0000256" key="2">
    <source>
        <dbReference type="ARBA" id="ARBA00009348"/>
    </source>
</evidence>
<evidence type="ECO:0000259" key="6">
    <source>
        <dbReference type="Pfam" id="PF13088"/>
    </source>
</evidence>
<dbReference type="PANTHER" id="PTHR10628">
    <property type="entry name" value="SIALIDASE"/>
    <property type="match status" value="1"/>
</dbReference>
<dbReference type="Proteomes" id="UP001165653">
    <property type="component" value="Unassembled WGS sequence"/>
</dbReference>
<dbReference type="EC" id="3.2.1.18" evidence="3"/>
<dbReference type="Pfam" id="PF14873">
    <property type="entry name" value="BNR_assoc_N"/>
    <property type="match status" value="1"/>
</dbReference>
<feature type="signal peptide" evidence="5">
    <location>
        <begin position="1"/>
        <end position="15"/>
    </location>
</feature>
<evidence type="ECO:0000313" key="8">
    <source>
        <dbReference type="EMBL" id="MCW1911955.1"/>
    </source>
</evidence>
<dbReference type="Pfam" id="PF13088">
    <property type="entry name" value="BNR_2"/>
    <property type="match status" value="1"/>
</dbReference>
<dbReference type="InterPro" id="IPR026856">
    <property type="entry name" value="Sialidase_fam"/>
</dbReference>
<comment type="similarity">
    <text evidence="2">Belongs to the glycosyl hydrolase 33 family.</text>
</comment>
<dbReference type="InterPro" id="IPR036278">
    <property type="entry name" value="Sialidase_sf"/>
</dbReference>
<dbReference type="SUPFAM" id="SSF50939">
    <property type="entry name" value="Sialidases"/>
    <property type="match status" value="1"/>
</dbReference>
<evidence type="ECO:0000256" key="5">
    <source>
        <dbReference type="SAM" id="SignalP"/>
    </source>
</evidence>
<evidence type="ECO:0000256" key="1">
    <source>
        <dbReference type="ARBA" id="ARBA00000427"/>
    </source>
</evidence>
<comment type="caution">
    <text evidence="8">The sequence shown here is derived from an EMBL/GenBank/DDBJ whole genome shotgun (WGS) entry which is preliminary data.</text>
</comment>
<keyword evidence="5" id="KW-0732">Signal</keyword>
<dbReference type="InterPro" id="IPR008377">
    <property type="entry name" value="Sialidase_trypan"/>
</dbReference>
<keyword evidence="4" id="KW-0677">Repeat</keyword>
<protein>
    <recommendedName>
        <fullName evidence="3">exo-alpha-sialidase</fullName>
        <ecNumber evidence="3">3.2.1.18</ecNumber>
    </recommendedName>
</protein>
<dbReference type="EMBL" id="JAPDDR010000001">
    <property type="protein sequence ID" value="MCW1911955.1"/>
    <property type="molecule type" value="Genomic_DNA"/>
</dbReference>
<dbReference type="InterPro" id="IPR011040">
    <property type="entry name" value="Sialidase"/>
</dbReference>
<dbReference type="InterPro" id="IPR029456">
    <property type="entry name" value="Sialidase_N"/>
</dbReference>
<dbReference type="CDD" id="cd15482">
    <property type="entry name" value="Sialidase_non-viral"/>
    <property type="match status" value="1"/>
</dbReference>
<accession>A0ABT3FWJ0</accession>
<reference evidence="8" key="1">
    <citation type="submission" date="2022-10" db="EMBL/GenBank/DDBJ databases">
        <title>Luteolibacter sp. GHJ8, whole genome shotgun sequencing project.</title>
        <authorList>
            <person name="Zhao G."/>
            <person name="Shen L."/>
        </authorList>
    </citation>
    <scope>NUCLEOTIDE SEQUENCE</scope>
    <source>
        <strain evidence="8">GHJ8</strain>
    </source>
</reference>
<sequence>MLRFSFLLAAAPLAAAPLHVVSVETVQPICPAFVREDFNPVLGLKVEVGGEEGVLELEEIELGFGGTTRLKDIASFEVRAGGADPGAEPGAVIAGDRKAGERQRVAPKHRLERGTHWFWISPKIREDASLDGVVDASVFGVKAGGKTHQTPVSSPPGAQRIGYAVRLPGDDGSKSYRIPGLARTKGGALLAVYDIRYDHAGDLPANIDVGVSRSTDEGQSWEKMRVAIDMGNDPEHGHDGVGDPAIAVDPKTGRIWIAALWSHGNRGWNGSGPGMSPEETGQLVLVHSDDEGKSWSKPENITGQTKDPAWRLFFNGPGAGIVLRDGTIVFAAQYRAADGKPWSTLIRSKDGGKTWETGSGVKSDTTEAQVVELADGSIMINCRDNRGGARTIAVSKDLGETWELHATDRKALREPVCMGSLLARDEALWFSNPDSVKARDRMTLKQSKDQGVTWPEETQWLYDSRGGFGYSCLAPLDQGRVGVIYEGKGSLYFLRLP</sequence>
<dbReference type="PANTHER" id="PTHR10628:SF30">
    <property type="entry name" value="EXO-ALPHA-SIALIDASE"/>
    <property type="match status" value="1"/>
</dbReference>
<feature type="domain" description="Sialidase N-terminal" evidence="7">
    <location>
        <begin position="22"/>
        <end position="146"/>
    </location>
</feature>
<proteinExistence type="inferred from homology"/>
<organism evidence="8 9">
    <name type="scientific">Luteolibacter rhizosphaerae</name>
    <dbReference type="NCBI Taxonomy" id="2989719"/>
    <lineage>
        <taxon>Bacteria</taxon>
        <taxon>Pseudomonadati</taxon>
        <taxon>Verrucomicrobiota</taxon>
        <taxon>Verrucomicrobiia</taxon>
        <taxon>Verrucomicrobiales</taxon>
        <taxon>Verrucomicrobiaceae</taxon>
        <taxon>Luteolibacter</taxon>
    </lineage>
</organism>
<dbReference type="RefSeq" id="WP_264509893.1">
    <property type="nucleotide sequence ID" value="NZ_JAPDDR010000001.1"/>
</dbReference>
<dbReference type="Gene3D" id="2.120.10.10">
    <property type="match status" value="1"/>
</dbReference>
<keyword evidence="9" id="KW-1185">Reference proteome</keyword>
<gene>
    <name evidence="8" type="ORF">OJ996_00110</name>
</gene>
<evidence type="ECO:0000256" key="3">
    <source>
        <dbReference type="ARBA" id="ARBA00012733"/>
    </source>
</evidence>
<comment type="catalytic activity">
    <reaction evidence="1">
        <text>Hydrolysis of alpha-(2-&gt;3)-, alpha-(2-&gt;6)-, alpha-(2-&gt;8)- glycosidic linkages of terminal sialic acid residues in oligosaccharides, glycoproteins, glycolipids, colominic acid and synthetic substrates.</text>
        <dbReference type="EC" id="3.2.1.18"/>
    </reaction>
</comment>
<evidence type="ECO:0000313" key="9">
    <source>
        <dbReference type="Proteomes" id="UP001165653"/>
    </source>
</evidence>
<feature type="chain" id="PRO_5046861582" description="exo-alpha-sialidase" evidence="5">
    <location>
        <begin position="16"/>
        <end position="497"/>
    </location>
</feature>
<name>A0ABT3FWJ0_9BACT</name>
<dbReference type="PRINTS" id="PR01803">
    <property type="entry name" value="TCSIALIDASE"/>
</dbReference>